<evidence type="ECO:0000313" key="3">
    <source>
        <dbReference type="Ensembl" id="ENSSTUP00000037833.1"/>
    </source>
</evidence>
<organism evidence="3 4">
    <name type="scientific">Salmo trutta</name>
    <name type="common">Brown trout</name>
    <dbReference type="NCBI Taxonomy" id="8032"/>
    <lineage>
        <taxon>Eukaryota</taxon>
        <taxon>Metazoa</taxon>
        <taxon>Chordata</taxon>
        <taxon>Craniata</taxon>
        <taxon>Vertebrata</taxon>
        <taxon>Euteleostomi</taxon>
        <taxon>Actinopterygii</taxon>
        <taxon>Neopterygii</taxon>
        <taxon>Teleostei</taxon>
        <taxon>Protacanthopterygii</taxon>
        <taxon>Salmoniformes</taxon>
        <taxon>Salmonidae</taxon>
        <taxon>Salmoninae</taxon>
        <taxon>Salmo</taxon>
    </lineage>
</organism>
<dbReference type="OMA" id="TEMQDCK"/>
<evidence type="ECO:0000256" key="1">
    <source>
        <dbReference type="ARBA" id="ARBA00022786"/>
    </source>
</evidence>
<keyword evidence="4" id="KW-1185">Reference proteome</keyword>
<dbReference type="Gene3D" id="3.80.10.10">
    <property type="entry name" value="Ribonuclease Inhibitor"/>
    <property type="match status" value="1"/>
</dbReference>
<dbReference type="Proteomes" id="UP000472277">
    <property type="component" value="Chromosome 9"/>
</dbReference>
<evidence type="ECO:0000313" key="4">
    <source>
        <dbReference type="Proteomes" id="UP000472277"/>
    </source>
</evidence>
<evidence type="ECO:0000259" key="2">
    <source>
        <dbReference type="Pfam" id="PF25372"/>
    </source>
</evidence>
<dbReference type="GeneTree" id="ENSGT00940000156973"/>
<dbReference type="InterPro" id="IPR032675">
    <property type="entry name" value="LRR_dom_sf"/>
</dbReference>
<dbReference type="InParanoid" id="A0A673YSQ8"/>
<feature type="domain" description="F-box/LRR-repeat protein 15-like leucin rich repeat" evidence="2">
    <location>
        <begin position="14"/>
        <end position="120"/>
    </location>
</feature>
<dbReference type="SUPFAM" id="SSF52047">
    <property type="entry name" value="RNI-like"/>
    <property type="match status" value="1"/>
</dbReference>
<reference evidence="3" key="2">
    <citation type="submission" date="2025-09" db="UniProtKB">
        <authorList>
            <consortium name="Ensembl"/>
        </authorList>
    </citation>
    <scope>IDENTIFICATION</scope>
</reference>
<keyword evidence="1" id="KW-0833">Ubl conjugation pathway</keyword>
<dbReference type="Pfam" id="PF25372">
    <property type="entry name" value="DUF7885"/>
    <property type="match status" value="1"/>
</dbReference>
<dbReference type="PANTHER" id="PTHR13382:SF72">
    <property type="entry name" value="F-BOX AND LEUCINE-RICH REPEAT PROTEIN 17"/>
    <property type="match status" value="1"/>
</dbReference>
<dbReference type="InterPro" id="IPR050648">
    <property type="entry name" value="F-box_LRR-repeat"/>
</dbReference>
<name>A0A673YSQ8_SALTR</name>
<dbReference type="Ensembl" id="ENSSTUT00000039554.1">
    <property type="protein sequence ID" value="ENSSTUP00000037833.1"/>
    <property type="gene ID" value="ENSSTUG00000016135.1"/>
</dbReference>
<dbReference type="AlphaFoldDB" id="A0A673YSQ8"/>
<protein>
    <recommendedName>
        <fullName evidence="2">F-box/LRR-repeat protein 15-like leucin rich repeat domain-containing protein</fullName>
    </recommendedName>
</protein>
<proteinExistence type="predicted"/>
<accession>A0A673YSQ8</accession>
<sequence>MLNPSPPSLLCLVTDKSVWAFVAHCPELQFVSFMGCSVISLGVIHLTEESRLHKMLCNLSSLDLRHISELNNETVMEVVRKCRNLSSLNLCLNWSINDRCVEIIAKERRNLKELDLVFCKITDNARIATDQSSSTIETVDAGWCKEITDQGATQTAKSSKSLHYLSVNEETVERLVVQYPHIVFSTEMQDCKRTLERAYQMGWSPNTSTTL</sequence>
<dbReference type="InterPro" id="IPR057207">
    <property type="entry name" value="FBXL15_LRR"/>
</dbReference>
<dbReference type="GO" id="GO:0005737">
    <property type="term" value="C:cytoplasm"/>
    <property type="evidence" value="ECO:0007669"/>
    <property type="project" value="TreeGrafter"/>
</dbReference>
<reference evidence="3" key="1">
    <citation type="submission" date="2025-08" db="UniProtKB">
        <authorList>
            <consortium name="Ensembl"/>
        </authorList>
    </citation>
    <scope>IDENTIFICATION</scope>
</reference>
<dbReference type="PANTHER" id="PTHR13382">
    <property type="entry name" value="MITOCHONDRIAL ATP SYNTHASE COUPLING FACTOR B"/>
    <property type="match status" value="1"/>
</dbReference>